<accession>A0A1R0XS42</accession>
<feature type="transmembrane region" description="Helical" evidence="6">
    <location>
        <begin position="16"/>
        <end position="36"/>
    </location>
</feature>
<keyword evidence="5 6" id="KW-0472">Membrane</keyword>
<evidence type="ECO:0000256" key="2">
    <source>
        <dbReference type="ARBA" id="ARBA00022475"/>
    </source>
</evidence>
<feature type="transmembrane region" description="Helical" evidence="6">
    <location>
        <begin position="471"/>
        <end position="492"/>
    </location>
</feature>
<name>A0A1R0XS42_9BACL</name>
<reference evidence="7 8" key="1">
    <citation type="submission" date="2016-10" db="EMBL/GenBank/DDBJ databases">
        <title>Paenibacillus species isolates.</title>
        <authorList>
            <person name="Beno S.M."/>
        </authorList>
    </citation>
    <scope>NUCLEOTIDE SEQUENCE [LARGE SCALE GENOMIC DNA]</scope>
    <source>
        <strain evidence="7 8">FSL H7-0710</strain>
    </source>
</reference>
<feature type="transmembrane region" description="Helical" evidence="6">
    <location>
        <begin position="134"/>
        <end position="157"/>
    </location>
</feature>
<evidence type="ECO:0000313" key="8">
    <source>
        <dbReference type="Proteomes" id="UP000187439"/>
    </source>
</evidence>
<evidence type="ECO:0000256" key="4">
    <source>
        <dbReference type="ARBA" id="ARBA00022989"/>
    </source>
</evidence>
<evidence type="ECO:0000313" key="7">
    <source>
        <dbReference type="EMBL" id="OMD37948.1"/>
    </source>
</evidence>
<feature type="transmembrane region" description="Helical" evidence="6">
    <location>
        <begin position="234"/>
        <end position="252"/>
    </location>
</feature>
<feature type="transmembrane region" description="Helical" evidence="6">
    <location>
        <begin position="381"/>
        <end position="399"/>
    </location>
</feature>
<feature type="transmembrane region" description="Helical" evidence="6">
    <location>
        <begin position="48"/>
        <end position="73"/>
    </location>
</feature>
<organism evidence="7 8">
    <name type="scientific">Paenibacillus odorifer</name>
    <dbReference type="NCBI Taxonomy" id="189426"/>
    <lineage>
        <taxon>Bacteria</taxon>
        <taxon>Bacillati</taxon>
        <taxon>Bacillota</taxon>
        <taxon>Bacilli</taxon>
        <taxon>Bacillales</taxon>
        <taxon>Paenibacillaceae</taxon>
        <taxon>Paenibacillus</taxon>
    </lineage>
</organism>
<comment type="caution">
    <text evidence="7">The sequence shown here is derived from an EMBL/GenBank/DDBJ whole genome shotgun (WGS) entry which is preliminary data.</text>
</comment>
<feature type="transmembrane region" description="Helical" evidence="6">
    <location>
        <begin position="351"/>
        <end position="374"/>
    </location>
</feature>
<dbReference type="EMBL" id="MPTC01000020">
    <property type="protein sequence ID" value="OMD37948.1"/>
    <property type="molecule type" value="Genomic_DNA"/>
</dbReference>
<dbReference type="InterPro" id="IPR002797">
    <property type="entry name" value="Polysacc_synth"/>
</dbReference>
<feature type="transmembrane region" description="Helical" evidence="6">
    <location>
        <begin position="441"/>
        <end position="465"/>
    </location>
</feature>
<feature type="transmembrane region" description="Helical" evidence="6">
    <location>
        <begin position="164"/>
        <end position="186"/>
    </location>
</feature>
<dbReference type="PANTHER" id="PTHR30250">
    <property type="entry name" value="PST FAMILY PREDICTED COLANIC ACID TRANSPORTER"/>
    <property type="match status" value="1"/>
</dbReference>
<feature type="transmembrane region" description="Helical" evidence="6">
    <location>
        <begin position="321"/>
        <end position="339"/>
    </location>
</feature>
<dbReference type="PANTHER" id="PTHR30250:SF26">
    <property type="entry name" value="PSMA PROTEIN"/>
    <property type="match status" value="1"/>
</dbReference>
<evidence type="ECO:0000256" key="5">
    <source>
        <dbReference type="ARBA" id="ARBA00023136"/>
    </source>
</evidence>
<feature type="transmembrane region" description="Helical" evidence="6">
    <location>
        <begin position="94"/>
        <end position="114"/>
    </location>
</feature>
<gene>
    <name evidence="7" type="ORF">BSK52_20320</name>
</gene>
<dbReference type="Proteomes" id="UP000187439">
    <property type="component" value="Unassembled WGS sequence"/>
</dbReference>
<dbReference type="InterPro" id="IPR050833">
    <property type="entry name" value="Poly_Biosynth_Transport"/>
</dbReference>
<dbReference type="Pfam" id="PF01943">
    <property type="entry name" value="Polysacc_synt"/>
    <property type="match status" value="1"/>
</dbReference>
<protein>
    <submittedName>
        <fullName evidence="7">Teichoic acid transporter</fullName>
    </submittedName>
</protein>
<dbReference type="AlphaFoldDB" id="A0A1R0XS42"/>
<keyword evidence="3 6" id="KW-0812">Transmembrane</keyword>
<evidence type="ECO:0000256" key="1">
    <source>
        <dbReference type="ARBA" id="ARBA00004651"/>
    </source>
</evidence>
<feature type="transmembrane region" description="Helical" evidence="6">
    <location>
        <begin position="258"/>
        <end position="277"/>
    </location>
</feature>
<comment type="subcellular location">
    <subcellularLocation>
        <location evidence="1">Cell membrane</location>
        <topology evidence="1">Multi-pass membrane protein</topology>
    </subcellularLocation>
</comment>
<keyword evidence="4 6" id="KW-1133">Transmembrane helix</keyword>
<evidence type="ECO:0000256" key="3">
    <source>
        <dbReference type="ARBA" id="ARBA00022692"/>
    </source>
</evidence>
<sequence length="526" mass="59631">MIKYFEGRLEMNQLKVGAILSYLSIFVSMIISFLYTPVMLRLLGQQEFGLYSLIGSIVSYLSILDMGLGNAVVKYSSQNRALNNKDAQAKLNGMFLIIYTLIGLITLIIGYILYCNINTMFDNTLSQAELDKAKIMMLLLVFNFSISFPLGVFGSILQAYEKFVFLRVTTIIRTIVNPLLVLPLLFWGYGSVSIVVVNTILNIAFLIINIYFCFKKIEMRFNFRKFNFKLFKEISSYSFFIFLSVIVDRVYWSTGQLILGTVSGTLVVAIYAIAMQLTNMYMMLSTSVGGMLLPKISMMVVEEAKEKEYSNLMIKVGRLQFVLMGYILTGIVLFGKPFLNIWAGPDYTSAYYFLLIILIPLTIPLIQNVGLSILQAKSLHGFRSVVLLAVSIFNVSISIPLAKYYGGYGCAVATGISLIVGNVLIMNVYYQRKVKIDIPRFWRNIGSMSIPMLISLVCGTVVNYFVNGSSFITYIFNALIYSLIYFCCMWYIGLNEYEKNVFLSPIQRVYKIISRKKNLEGTIIHK</sequence>
<evidence type="ECO:0000256" key="6">
    <source>
        <dbReference type="SAM" id="Phobius"/>
    </source>
</evidence>
<proteinExistence type="predicted"/>
<feature type="transmembrane region" description="Helical" evidence="6">
    <location>
        <begin position="405"/>
        <end position="429"/>
    </location>
</feature>
<keyword evidence="2" id="KW-1003">Cell membrane</keyword>
<dbReference type="GO" id="GO:0005886">
    <property type="term" value="C:plasma membrane"/>
    <property type="evidence" value="ECO:0007669"/>
    <property type="project" value="UniProtKB-SubCell"/>
</dbReference>
<feature type="transmembrane region" description="Helical" evidence="6">
    <location>
        <begin position="192"/>
        <end position="214"/>
    </location>
</feature>